<dbReference type="Proteomes" id="UP001229346">
    <property type="component" value="Unassembled WGS sequence"/>
</dbReference>
<comment type="caution">
    <text evidence="1">The sequence shown here is derived from an EMBL/GenBank/DDBJ whole genome shotgun (WGS) entry which is preliminary data.</text>
</comment>
<dbReference type="EMBL" id="JAUSSU010000001">
    <property type="protein sequence ID" value="MDQ0110740.1"/>
    <property type="molecule type" value="Genomic_DNA"/>
</dbReference>
<organism evidence="1 2">
    <name type="scientific">Paenibacillus harenae</name>
    <dbReference type="NCBI Taxonomy" id="306543"/>
    <lineage>
        <taxon>Bacteria</taxon>
        <taxon>Bacillati</taxon>
        <taxon>Bacillota</taxon>
        <taxon>Bacilli</taxon>
        <taxon>Bacillales</taxon>
        <taxon>Paenibacillaceae</taxon>
        <taxon>Paenibacillus</taxon>
    </lineage>
</organism>
<sequence>MKQGDEITPLKRHGSVEEVAAAALFLAADATFTTGVELAVDGGFAQGL</sequence>
<keyword evidence="2" id="KW-1185">Reference proteome</keyword>
<evidence type="ECO:0000313" key="2">
    <source>
        <dbReference type="Proteomes" id="UP001229346"/>
    </source>
</evidence>
<gene>
    <name evidence="1" type="ORF">J2T15_000156</name>
</gene>
<dbReference type="InterPro" id="IPR002347">
    <property type="entry name" value="SDR_fam"/>
</dbReference>
<protein>
    <submittedName>
        <fullName evidence="1">NAD(P)-dependent dehydrogenase (Short-subunit alcohol dehydrogenase family)</fullName>
    </submittedName>
</protein>
<dbReference type="RefSeq" id="WP_307200084.1">
    <property type="nucleotide sequence ID" value="NZ_JAUSSU010000001.1"/>
</dbReference>
<accession>A0ABT9TWC4</accession>
<dbReference type="Gene3D" id="3.40.50.720">
    <property type="entry name" value="NAD(P)-binding Rossmann-like Domain"/>
    <property type="match status" value="1"/>
</dbReference>
<proteinExistence type="predicted"/>
<evidence type="ECO:0000313" key="1">
    <source>
        <dbReference type="EMBL" id="MDQ0110740.1"/>
    </source>
</evidence>
<reference evidence="1 2" key="1">
    <citation type="submission" date="2023-07" db="EMBL/GenBank/DDBJ databases">
        <title>Sorghum-associated microbial communities from plants grown in Nebraska, USA.</title>
        <authorList>
            <person name="Schachtman D."/>
        </authorList>
    </citation>
    <scope>NUCLEOTIDE SEQUENCE [LARGE SCALE GENOMIC DNA]</scope>
    <source>
        <strain evidence="1 2">CC482</strain>
    </source>
</reference>
<dbReference type="InterPro" id="IPR036291">
    <property type="entry name" value="NAD(P)-bd_dom_sf"/>
</dbReference>
<dbReference type="SUPFAM" id="SSF51735">
    <property type="entry name" value="NAD(P)-binding Rossmann-fold domains"/>
    <property type="match status" value="1"/>
</dbReference>
<dbReference type="Pfam" id="PF13561">
    <property type="entry name" value="adh_short_C2"/>
    <property type="match status" value="1"/>
</dbReference>
<name>A0ABT9TWC4_PAEHA</name>